<keyword evidence="1" id="KW-0472">Membrane</keyword>
<feature type="transmembrane region" description="Helical" evidence="1">
    <location>
        <begin position="195"/>
        <end position="215"/>
    </location>
</feature>
<reference evidence="2" key="2">
    <citation type="journal article" date="2021" name="Microbiome">
        <title>Successional dynamics and alternative stable states in a saline activated sludge microbial community over 9 years.</title>
        <authorList>
            <person name="Wang Y."/>
            <person name="Ye J."/>
            <person name="Ju F."/>
            <person name="Liu L."/>
            <person name="Boyd J.A."/>
            <person name="Deng Y."/>
            <person name="Parks D.H."/>
            <person name="Jiang X."/>
            <person name="Yin X."/>
            <person name="Woodcroft B.J."/>
            <person name="Tyson G.W."/>
            <person name="Hugenholtz P."/>
            <person name="Polz M.F."/>
            <person name="Zhang T."/>
        </authorList>
    </citation>
    <scope>NUCLEOTIDE SEQUENCE</scope>
    <source>
        <strain evidence="2">HKST-UBA03</strain>
    </source>
</reference>
<organism evidence="2 3">
    <name type="scientific">candidate division WWE3 bacterium</name>
    <dbReference type="NCBI Taxonomy" id="2053526"/>
    <lineage>
        <taxon>Bacteria</taxon>
        <taxon>Katanobacteria</taxon>
    </lineage>
</organism>
<name>A0A955LJ35_UNCKA</name>
<feature type="transmembrane region" description="Helical" evidence="1">
    <location>
        <begin position="347"/>
        <end position="368"/>
    </location>
</feature>
<dbReference type="AlphaFoldDB" id="A0A955LJ35"/>
<feature type="transmembrane region" description="Helical" evidence="1">
    <location>
        <begin position="35"/>
        <end position="59"/>
    </location>
</feature>
<feature type="transmembrane region" description="Helical" evidence="1">
    <location>
        <begin position="294"/>
        <end position="317"/>
    </location>
</feature>
<feature type="transmembrane region" description="Helical" evidence="1">
    <location>
        <begin position="115"/>
        <end position="137"/>
    </location>
</feature>
<evidence type="ECO:0000313" key="3">
    <source>
        <dbReference type="Proteomes" id="UP000751518"/>
    </source>
</evidence>
<feature type="transmembrane region" description="Helical" evidence="1">
    <location>
        <begin position="262"/>
        <end position="282"/>
    </location>
</feature>
<evidence type="ECO:0000313" key="2">
    <source>
        <dbReference type="EMBL" id="MCA9391652.1"/>
    </source>
</evidence>
<feature type="transmembrane region" description="Helical" evidence="1">
    <location>
        <begin position="65"/>
        <end position="84"/>
    </location>
</feature>
<feature type="transmembrane region" description="Helical" evidence="1">
    <location>
        <begin position="399"/>
        <end position="419"/>
    </location>
</feature>
<keyword evidence="1" id="KW-1133">Transmembrane helix</keyword>
<feature type="transmembrane region" description="Helical" evidence="1">
    <location>
        <begin position="374"/>
        <end position="392"/>
    </location>
</feature>
<protein>
    <submittedName>
        <fullName evidence="2">Uncharacterized protein</fullName>
    </submittedName>
</protein>
<dbReference type="Gene3D" id="1.20.1740.10">
    <property type="entry name" value="Amino acid/polyamine transporter I"/>
    <property type="match status" value="1"/>
</dbReference>
<sequence>MDSASFIAINGVIGIIVIVLTWVFLFFSRIKGSRLWTITVTPLAAIIGSGFLITAPLAYHDFAGWAVPLILLLNVFALIVGSAVRTNIKDFDPTQEMYEHSRYKWLVWLERGSNWVLGVCYVVAIAFYVSLLCYFVFDLFGIKGEDVIFDGISARFVMNIATTAILGFIGIFGYLRGLHELEKIEKTAVNLKMGVIVGLIVVLIVYAIGVLAGVVHADYSINFISLGFDKIQILAGLLLITQGFETVKFMGDDYAVKERNKGMILAQVIALVVYVVFIPLAGPLTAGLEVVTETAIADVMAQVALGMGIILSLAAVFSQSGAAIADTIAGGGLVEEESKRLLNERQAYVPVIIAAIVLVWAFPVFKIITIASRFFALYYLAQTVIAMVVSMNKRSIIKAFVYCFCAIILFAVVIFATPAA</sequence>
<comment type="caution">
    <text evidence="2">The sequence shown here is derived from an EMBL/GenBank/DDBJ whole genome shotgun (WGS) entry which is preliminary data.</text>
</comment>
<proteinExistence type="predicted"/>
<feature type="transmembrane region" description="Helical" evidence="1">
    <location>
        <begin position="6"/>
        <end position="28"/>
    </location>
</feature>
<accession>A0A955LJ35</accession>
<dbReference type="EMBL" id="JAGQKZ010000002">
    <property type="protein sequence ID" value="MCA9391652.1"/>
    <property type="molecule type" value="Genomic_DNA"/>
</dbReference>
<feature type="transmembrane region" description="Helical" evidence="1">
    <location>
        <begin position="157"/>
        <end position="175"/>
    </location>
</feature>
<evidence type="ECO:0000256" key="1">
    <source>
        <dbReference type="SAM" id="Phobius"/>
    </source>
</evidence>
<gene>
    <name evidence="2" type="ORF">KC614_00415</name>
</gene>
<keyword evidence="1" id="KW-0812">Transmembrane</keyword>
<dbReference type="Proteomes" id="UP000751518">
    <property type="component" value="Unassembled WGS sequence"/>
</dbReference>
<reference evidence="2" key="1">
    <citation type="submission" date="2020-04" db="EMBL/GenBank/DDBJ databases">
        <authorList>
            <person name="Zhang T."/>
        </authorList>
    </citation>
    <scope>NUCLEOTIDE SEQUENCE</scope>
    <source>
        <strain evidence="2">HKST-UBA03</strain>
    </source>
</reference>